<dbReference type="InterPro" id="IPR003382">
    <property type="entry name" value="Flavoprotein"/>
</dbReference>
<feature type="region of interest" description="Disordered" evidence="3">
    <location>
        <begin position="551"/>
        <end position="574"/>
    </location>
</feature>
<feature type="compositionally biased region" description="Low complexity" evidence="3">
    <location>
        <begin position="908"/>
        <end position="924"/>
    </location>
</feature>
<sequence length="1215" mass="127639">MDRNSPSPRASSPLASGSDASPRFPIARLDVDRAEWKSKTIGRTFGSDARTPQDSTDSPSSSTPSTPTTPLPASRTYHSLNYAPRQRNSVLRPSAAAIFQSHSAQLAAGAQPSQTPTSPSQPLPNLMLTPRANTHAAPLTATSHLSTSPSYPTISLPDAPPRESSRTAANEHETSQRAAVARMQLQQMHDNARRLGLNNKSAGWLILEALQAATDGEWAAVAELLANGDATILLPRDPPSVFTSASQLSASFAYDHTIFNAASTSAPRPSPASLSESAETPILTLSGLRGRLARSSPAESAPGSASSDADAAAATLSLQSFVVKAHGSVSSLKDANARQETLESLAPLPHATEPSGARCAYPRFTLAAANAAFPLPPPLQPRAVPNDANAAAKSRARSNSKLNVAGSRASASFASIFGGSGRERRRQAAADEVAGSEMVDAQKLGGTSESSDAEPEAQQSSFGLEVRDAAAEGEGKDAEDAGGAGKAARRTISVWVVDHLVRRSAVMRTIRKTLEARIRTRLAAAGVGESIALVVASFAATFLPPVPTLGDGQGAAGGSDRTQAGPKPRASSPVPNAAYLAEADEMSESVQDLFSSVRDQLHAQDAATAEGQLEAVETVLCEEVYDRIFRPVASRDGYHDDALASRIAALNVLGLSLRHLGLDDPAHADDLERIVKQCGEELQRLDSEQARSPKDKLDVLVRAHKLTVDGVAALPAEAGAGTSADLILPLLIYSIVASNPARLASHLLYIQRFRAECLVQGETAYCLVNVQAAVAFLENVDVADLGLDASQIGAHLRVGESTRERTSVQGPEEALAMPARIRGRLTQEIGDLAGASNKVITGVMGSSLAAFSRMMGAAAGDAQRPANLRAVSTPTDYARADEQVKDMPATDDAAAKLSIGDRLASLSTRLGGSSLSSSPSSLSLGNGGKKEEGVSPRSVSRELPGPPPPSKPVHARTTSYLASQLGRMTSRAPEEAKPVPASLRSPYPALSRPPTPDRPLHVVLASTGSVASVKIPLIVEALLAHANVRVQVIATDNSLHFYDRTALTSDYTVASLAAENLAASRGVQTSGPRVHLWTNADEWTSFTRVGDAILHIELRRWADVVIVAPCSANTLAKLAGGLCDDLLTSFMRALGKGAQVVLCPAMNTLMWENPLTDMHLRTVKEVLGYEVKGPVEKRLACGDTGKGAMIEWSEIVALVADRFGLQKQQVTQDAA</sequence>
<reference evidence="6" key="1">
    <citation type="journal article" date="2013" name="Genome Announc.">
        <title>Genome sequence of the basidiomycetous yeast Pseudozyma antarctica T-34, a producer of the glycolipid biosurfactants mannosylerythritol lipids.</title>
        <authorList>
            <person name="Morita T."/>
            <person name="Koike H."/>
            <person name="Koyama Y."/>
            <person name="Hagiwara H."/>
            <person name="Ito E."/>
            <person name="Fukuoka T."/>
            <person name="Imura T."/>
            <person name="Machida M."/>
            <person name="Kitamoto D."/>
        </authorList>
    </citation>
    <scope>NUCLEOTIDE SEQUENCE [LARGE SCALE GENOMIC DNA]</scope>
    <source>
        <strain evidence="6">T-34</strain>
    </source>
</reference>
<feature type="compositionally biased region" description="Low complexity" evidence="3">
    <location>
        <begin position="381"/>
        <end position="404"/>
    </location>
</feature>
<feature type="region of interest" description="Disordered" evidence="3">
    <location>
        <begin position="1"/>
        <end position="78"/>
    </location>
</feature>
<dbReference type="GO" id="GO:0004633">
    <property type="term" value="F:phosphopantothenoylcysteine decarboxylase activity"/>
    <property type="evidence" value="ECO:0007669"/>
    <property type="project" value="TreeGrafter"/>
</dbReference>
<dbReference type="InterPro" id="IPR037191">
    <property type="entry name" value="VPS9_dom_sf"/>
</dbReference>
<dbReference type="Gene3D" id="3.40.50.1950">
    <property type="entry name" value="Flavin prenyltransferase-like"/>
    <property type="match status" value="1"/>
</dbReference>
<dbReference type="AlphaFoldDB" id="M9MBB4"/>
<feature type="region of interest" description="Disordered" evidence="3">
    <location>
        <begin position="378"/>
        <end position="404"/>
    </location>
</feature>
<name>M9MBB4_PSEA3</name>
<feature type="compositionally biased region" description="Low complexity" evidence="3">
    <location>
        <begin position="111"/>
        <end position="120"/>
    </location>
</feature>
<feature type="compositionally biased region" description="Basic and acidic residues" evidence="3">
    <location>
        <begin position="160"/>
        <end position="175"/>
    </location>
</feature>
<evidence type="ECO:0000256" key="3">
    <source>
        <dbReference type="SAM" id="MobiDB-lite"/>
    </source>
</evidence>
<dbReference type="PANTHER" id="PTHR14359:SF6">
    <property type="entry name" value="PHOSPHOPANTOTHENOYLCYSTEINE DECARBOXYLASE"/>
    <property type="match status" value="1"/>
</dbReference>
<protein>
    <submittedName>
        <fullName evidence="5">Thymidylate synthase</fullName>
    </submittedName>
</protein>
<proteinExistence type="inferred from homology"/>
<evidence type="ECO:0000256" key="1">
    <source>
        <dbReference type="ARBA" id="ARBA00022993"/>
    </source>
</evidence>
<feature type="compositionally biased region" description="Low complexity" evidence="3">
    <location>
        <begin position="52"/>
        <end position="72"/>
    </location>
</feature>
<dbReference type="Proteomes" id="UP000011976">
    <property type="component" value="Unassembled WGS sequence"/>
</dbReference>
<dbReference type="InterPro" id="IPR003123">
    <property type="entry name" value="VPS9"/>
</dbReference>
<dbReference type="PANTHER" id="PTHR14359">
    <property type="entry name" value="HOMO-OLIGOMERIC FLAVIN CONTAINING CYS DECARBOXYLASE FAMILY"/>
    <property type="match status" value="1"/>
</dbReference>
<dbReference type="Pfam" id="PF02204">
    <property type="entry name" value="VPS9"/>
    <property type="match status" value="1"/>
</dbReference>
<gene>
    <name evidence="5" type="ORF">PANT_7d00059</name>
</gene>
<dbReference type="GO" id="GO:0015937">
    <property type="term" value="P:coenzyme A biosynthetic process"/>
    <property type="evidence" value="ECO:0007669"/>
    <property type="project" value="UniProtKB-KW"/>
</dbReference>
<dbReference type="SUPFAM" id="SSF52507">
    <property type="entry name" value="Homo-oligomeric flavin-containing Cys decarboxylases, HFCD"/>
    <property type="match status" value="1"/>
</dbReference>
<evidence type="ECO:0000313" key="6">
    <source>
        <dbReference type="Proteomes" id="UP000011976"/>
    </source>
</evidence>
<dbReference type="STRING" id="1151754.M9MBB4"/>
<keyword evidence="1" id="KW-0173">Coenzyme A biosynthesis</keyword>
<feature type="region of interest" description="Disordered" evidence="3">
    <location>
        <begin position="105"/>
        <end position="128"/>
    </location>
</feature>
<evidence type="ECO:0000259" key="4">
    <source>
        <dbReference type="PROSITE" id="PS51205"/>
    </source>
</evidence>
<feature type="compositionally biased region" description="Polar residues" evidence="3">
    <location>
        <begin position="142"/>
        <end position="153"/>
    </location>
</feature>
<dbReference type="Pfam" id="PF02441">
    <property type="entry name" value="Flavoprotein"/>
    <property type="match status" value="1"/>
</dbReference>
<feature type="region of interest" description="Disordered" evidence="3">
    <location>
        <begin position="420"/>
        <end position="461"/>
    </location>
</feature>
<dbReference type="EMBL" id="DF196773">
    <property type="protein sequence ID" value="GAC72348.1"/>
    <property type="molecule type" value="Genomic_DNA"/>
</dbReference>
<dbReference type="InterPro" id="IPR036551">
    <property type="entry name" value="Flavin_trans-like"/>
</dbReference>
<feature type="domain" description="VPS9" evidence="4">
    <location>
        <begin position="637"/>
        <end position="786"/>
    </location>
</feature>
<dbReference type="Gene3D" id="1.20.1050.80">
    <property type="entry name" value="VPS9 domain"/>
    <property type="match status" value="1"/>
</dbReference>
<feature type="compositionally biased region" description="Low complexity" evidence="3">
    <location>
        <begin position="1"/>
        <end position="18"/>
    </location>
</feature>
<dbReference type="PROSITE" id="PS51205">
    <property type="entry name" value="VPS9"/>
    <property type="match status" value="1"/>
</dbReference>
<feature type="region of interest" description="Disordered" evidence="3">
    <location>
        <begin position="908"/>
        <end position="995"/>
    </location>
</feature>
<dbReference type="SUPFAM" id="SSF109993">
    <property type="entry name" value="VPS9 domain"/>
    <property type="match status" value="1"/>
</dbReference>
<feature type="region of interest" description="Disordered" evidence="3">
    <location>
        <begin position="142"/>
        <end position="176"/>
    </location>
</feature>
<feature type="compositionally biased region" description="Basic and acidic residues" evidence="3">
    <location>
        <begin position="29"/>
        <end position="38"/>
    </location>
</feature>
<evidence type="ECO:0000256" key="2">
    <source>
        <dbReference type="ARBA" id="ARBA00038350"/>
    </source>
</evidence>
<dbReference type="GO" id="GO:0010181">
    <property type="term" value="F:FMN binding"/>
    <property type="evidence" value="ECO:0007669"/>
    <property type="project" value="TreeGrafter"/>
</dbReference>
<dbReference type="OrthoDB" id="1532798at2759"/>
<dbReference type="SMART" id="SM00167">
    <property type="entry name" value="VPS9"/>
    <property type="match status" value="1"/>
</dbReference>
<evidence type="ECO:0000313" key="5">
    <source>
        <dbReference type="EMBL" id="GAC72348.1"/>
    </source>
</evidence>
<comment type="similarity">
    <text evidence="2">Belongs to the HFCD (homooligomeric flavin containing Cys decarboxylase) superfamily.</text>
</comment>
<organism evidence="5 6">
    <name type="scientific">Pseudozyma antarctica (strain T-34)</name>
    <name type="common">Yeast</name>
    <name type="synonym">Candida antarctica</name>
    <dbReference type="NCBI Taxonomy" id="1151754"/>
    <lineage>
        <taxon>Eukaryota</taxon>
        <taxon>Fungi</taxon>
        <taxon>Dikarya</taxon>
        <taxon>Basidiomycota</taxon>
        <taxon>Ustilaginomycotina</taxon>
        <taxon>Ustilaginomycetes</taxon>
        <taxon>Ustilaginales</taxon>
        <taxon>Ustilaginaceae</taxon>
        <taxon>Moesziomyces</taxon>
    </lineage>
</organism>
<dbReference type="GO" id="GO:0071513">
    <property type="term" value="C:phosphopantothenoylcysteine decarboxylase complex"/>
    <property type="evidence" value="ECO:0007669"/>
    <property type="project" value="TreeGrafter"/>
</dbReference>
<accession>M9MBB4</accession>